<evidence type="ECO:0000313" key="3">
    <source>
        <dbReference type="Proteomes" id="UP000467700"/>
    </source>
</evidence>
<dbReference type="EMBL" id="CACVBS010000047">
    <property type="protein sequence ID" value="CAA7265163.1"/>
    <property type="molecule type" value="Genomic_DNA"/>
</dbReference>
<evidence type="ECO:0000256" key="1">
    <source>
        <dbReference type="SAM" id="MobiDB-lite"/>
    </source>
</evidence>
<gene>
    <name evidence="2" type="ORF">AAE3_LOCUS7502</name>
</gene>
<feature type="compositionally biased region" description="Basic and acidic residues" evidence="1">
    <location>
        <begin position="239"/>
        <end position="254"/>
    </location>
</feature>
<evidence type="ECO:0000313" key="2">
    <source>
        <dbReference type="EMBL" id="CAA7265163.1"/>
    </source>
</evidence>
<feature type="compositionally biased region" description="Basic residues" evidence="1">
    <location>
        <begin position="85"/>
        <end position="94"/>
    </location>
</feature>
<dbReference type="PANTHER" id="PTHR15410">
    <property type="entry name" value="HIRA-INTERACTING PROTEIN 3"/>
    <property type="match status" value="1"/>
</dbReference>
<feature type="region of interest" description="Disordered" evidence="1">
    <location>
        <begin position="393"/>
        <end position="456"/>
    </location>
</feature>
<feature type="compositionally biased region" description="Basic and acidic residues" evidence="1">
    <location>
        <begin position="169"/>
        <end position="179"/>
    </location>
</feature>
<feature type="compositionally biased region" description="Basic and acidic residues" evidence="1">
    <location>
        <begin position="204"/>
        <end position="219"/>
    </location>
</feature>
<feature type="compositionally biased region" description="Acidic residues" evidence="1">
    <location>
        <begin position="148"/>
        <end position="157"/>
    </location>
</feature>
<dbReference type="Proteomes" id="UP000467700">
    <property type="component" value="Unassembled WGS sequence"/>
</dbReference>
<protein>
    <submittedName>
        <fullName evidence="2">Uncharacterized protein</fullName>
    </submittedName>
</protein>
<feature type="region of interest" description="Disordered" evidence="1">
    <location>
        <begin position="62"/>
        <end position="314"/>
    </location>
</feature>
<sequence>MSLPPIPDLEAAAKKIVWEAKAKGSLKEFTPRIIRQTIAKQFQLEETILDEGKYKSAIKAATKAALDEEPPTADNEAKPASKNVTPKKKRKSNGKLKAEEDEEGKSESAPTPMAKGKAKGAPKNKNNDDADDLPRKKRKTVKSKKDESESDFDGEEQENSKKPVVQSGQKKDKSFKSAEHVPTSDMEQDDPDPISTAGPSTTSKKPESPQRKRAPDSKSKTTPVKAKAAKAQSKPASSKAKDISKDDDAEKSDSELSVLTDEPPKKKRKSKSGEKASSFLGHSDKFDILTPCNIVQESTKSKPKEKKGKKPAVALSKDEETIKRLKSLVVACGTRKVWSKVFQGLDTPQQQIKKLKEMLSELGMTGRMTMEQAKAIKEKREFEQELQDVQQFAEAVAGRSSRSKATKVDESKSEEEDAKMSEDEDDDEEVAAPKRRPMNARKSIMAFLQDQSSDEE</sequence>
<dbReference type="AlphaFoldDB" id="A0A8S0XKU5"/>
<dbReference type="GO" id="GO:0005634">
    <property type="term" value="C:nucleus"/>
    <property type="evidence" value="ECO:0007669"/>
    <property type="project" value="TreeGrafter"/>
</dbReference>
<keyword evidence="3" id="KW-1185">Reference proteome</keyword>
<accession>A0A8S0XKU5</accession>
<name>A0A8S0XKU5_CYCAE</name>
<dbReference type="PANTHER" id="PTHR15410:SF2">
    <property type="entry name" value="HIRA-INTERACTING PROTEIN 3"/>
    <property type="match status" value="1"/>
</dbReference>
<comment type="caution">
    <text evidence="2">The sequence shown here is derived from an EMBL/GenBank/DDBJ whole genome shotgun (WGS) entry which is preliminary data.</text>
</comment>
<dbReference type="InterPro" id="IPR037647">
    <property type="entry name" value="HIRIP3"/>
</dbReference>
<feature type="compositionally biased region" description="Acidic residues" evidence="1">
    <location>
        <begin position="412"/>
        <end position="430"/>
    </location>
</feature>
<proteinExistence type="predicted"/>
<reference evidence="2 3" key="1">
    <citation type="submission" date="2020-01" db="EMBL/GenBank/DDBJ databases">
        <authorList>
            <person name="Gupta K D."/>
        </authorList>
    </citation>
    <scope>NUCLEOTIDE SEQUENCE [LARGE SCALE GENOMIC DNA]</scope>
</reference>
<organism evidence="2 3">
    <name type="scientific">Cyclocybe aegerita</name>
    <name type="common">Black poplar mushroom</name>
    <name type="synonym">Agrocybe aegerita</name>
    <dbReference type="NCBI Taxonomy" id="1973307"/>
    <lineage>
        <taxon>Eukaryota</taxon>
        <taxon>Fungi</taxon>
        <taxon>Dikarya</taxon>
        <taxon>Basidiomycota</taxon>
        <taxon>Agaricomycotina</taxon>
        <taxon>Agaricomycetes</taxon>
        <taxon>Agaricomycetidae</taxon>
        <taxon>Agaricales</taxon>
        <taxon>Agaricineae</taxon>
        <taxon>Bolbitiaceae</taxon>
        <taxon>Cyclocybe</taxon>
    </lineage>
</organism>
<feature type="compositionally biased region" description="Basic and acidic residues" evidence="1">
    <location>
        <begin position="125"/>
        <end position="134"/>
    </location>
</feature>
<feature type="compositionally biased region" description="Basic residues" evidence="1">
    <location>
        <begin position="301"/>
        <end position="310"/>
    </location>
</feature>
<dbReference type="OrthoDB" id="552755at2759"/>
<feature type="compositionally biased region" description="Low complexity" evidence="1">
    <location>
        <begin position="225"/>
        <end position="238"/>
    </location>
</feature>